<comment type="similarity">
    <text evidence="1">Belongs to the metallophosphoesterase superfamily. YfcE family.</text>
</comment>
<dbReference type="InterPro" id="IPR000979">
    <property type="entry name" value="Phosphodiesterase_MJ0936/Vps29"/>
</dbReference>
<gene>
    <name evidence="4" type="primary">gppA_2</name>
    <name evidence="4" type="ORF">DCLBPEOH_00006</name>
</gene>
<dbReference type="GO" id="GO:0046872">
    <property type="term" value="F:metal ion binding"/>
    <property type="evidence" value="ECO:0007669"/>
    <property type="project" value="UniProtKB-KW"/>
</dbReference>
<dbReference type="PANTHER" id="PTHR30005:SF0">
    <property type="entry name" value="RETROGRADE REGULATION PROTEIN 2"/>
    <property type="match status" value="1"/>
</dbReference>
<reference evidence="4" key="1">
    <citation type="submission" date="2020-06" db="EMBL/GenBank/DDBJ databases">
        <title>Unique genomic features of the anaerobic methanotrophic archaea.</title>
        <authorList>
            <person name="Chadwick G.L."/>
            <person name="Skennerton C.T."/>
            <person name="Laso-Perez R."/>
            <person name="Leu A.O."/>
            <person name="Speth D.R."/>
            <person name="Yu H."/>
            <person name="Morgan-Lang C."/>
            <person name="Hatzenpichler R."/>
            <person name="Goudeau D."/>
            <person name="Malmstrom R."/>
            <person name="Brazelton W.J."/>
            <person name="Woyke T."/>
            <person name="Hallam S.J."/>
            <person name="Tyson G.W."/>
            <person name="Wegener G."/>
            <person name="Boetius A."/>
            <person name="Orphan V."/>
        </authorList>
    </citation>
    <scope>NUCLEOTIDE SEQUENCE</scope>
</reference>
<dbReference type="InterPro" id="IPR024654">
    <property type="entry name" value="Calcineurin-like_PHP_lpxH"/>
</dbReference>
<feature type="domain" description="Calcineurin-like phosphoesterase" evidence="2">
    <location>
        <begin position="23"/>
        <end position="214"/>
    </location>
</feature>
<name>A0A7G9ZC61_9EURY</name>
<sequence length="469" mass="52794">MKKDENGHKEIKSLIISAGEHPKIAIIADVHANLHALNTVMEDARGRGAEIFLNAGDFLGYGAFPDEVVQKLSSENVLSIIGNYDLKVLRKEKKKKGGKIKKQKQISFDFAGENLSETSIRFLRSLDREMRISIGDKSLLMVHGSPESEEEPLTPSTPEERLSELASVAGADIVIMGHSHRQFKREVDGVTFINPGSVGRPDDGYRRANYAILNSNSFSVDFIKLDYDVEGAADSIRASGLPENFAQMLLRGVSLDTIFEDEAKMKRRGEKEKGYEKRVEQIREIARKYDPDPGHADTVRRLSLELFDKLSDLHLLGEEERYWLECAAILHDIGWSQGPKGHHKSSLKLILNEQEFPFTSDERYLIGSIARYHRKANPKNSHFHFAALSPENKAKVRVLASFIRIADGLDASHAAVVTAIDPEIESDSVILDCFVTDDTSLEMESILKKKDLFESVVRRKLIVQWRQKN</sequence>
<dbReference type="EC" id="3.1.4.-" evidence="1"/>
<evidence type="ECO:0000259" key="3">
    <source>
        <dbReference type="Pfam" id="PF21447"/>
    </source>
</evidence>
<dbReference type="Gene3D" id="1.10.3210.10">
    <property type="entry name" value="Hypothetical protein af1432"/>
    <property type="match status" value="1"/>
</dbReference>
<evidence type="ECO:0000259" key="2">
    <source>
        <dbReference type="Pfam" id="PF12850"/>
    </source>
</evidence>
<dbReference type="GO" id="GO:0016462">
    <property type="term" value="F:pyrophosphatase activity"/>
    <property type="evidence" value="ECO:0007669"/>
    <property type="project" value="TreeGrafter"/>
</dbReference>
<keyword evidence="1" id="KW-0479">Metal-binding</keyword>
<feature type="domain" description="Ppx/GppA phosphatase C-terminal" evidence="3">
    <location>
        <begin position="279"/>
        <end position="427"/>
    </location>
</feature>
<dbReference type="NCBIfam" id="TIGR00040">
    <property type="entry name" value="yfcE"/>
    <property type="match status" value="1"/>
</dbReference>
<keyword evidence="4" id="KW-0378">Hydrolase</keyword>
<dbReference type="Pfam" id="PF12850">
    <property type="entry name" value="Metallophos_2"/>
    <property type="match status" value="1"/>
</dbReference>
<evidence type="ECO:0000313" key="4">
    <source>
        <dbReference type="EMBL" id="QNO57845.1"/>
    </source>
</evidence>
<dbReference type="InterPro" id="IPR048950">
    <property type="entry name" value="Ppx_GppA_C"/>
</dbReference>
<evidence type="ECO:0000256" key="1">
    <source>
        <dbReference type="RuleBase" id="RU362039"/>
    </source>
</evidence>
<organism evidence="4">
    <name type="scientific">Candidatus Methanophaga sp. ANME-1 ERB7</name>
    <dbReference type="NCBI Taxonomy" id="2759913"/>
    <lineage>
        <taxon>Archaea</taxon>
        <taxon>Methanobacteriati</taxon>
        <taxon>Methanobacteriota</taxon>
        <taxon>Stenosarchaea group</taxon>
        <taxon>Methanomicrobia</taxon>
        <taxon>Candidatus Methanophagales</taxon>
        <taxon>Candidatus Methanophagaceae</taxon>
        <taxon>Candidatus Methanophaga</taxon>
    </lineage>
</organism>
<dbReference type="InterPro" id="IPR050273">
    <property type="entry name" value="GppA/Ppx_hydrolase"/>
</dbReference>
<dbReference type="SUPFAM" id="SSF56300">
    <property type="entry name" value="Metallo-dependent phosphatases"/>
    <property type="match status" value="1"/>
</dbReference>
<proteinExistence type="inferred from homology"/>
<dbReference type="InterPro" id="IPR029052">
    <property type="entry name" value="Metallo-depent_PP-like"/>
</dbReference>
<dbReference type="Gene3D" id="3.60.21.10">
    <property type="match status" value="1"/>
</dbReference>
<dbReference type="EMBL" id="MT631704">
    <property type="protein sequence ID" value="QNO57845.1"/>
    <property type="molecule type" value="Genomic_DNA"/>
</dbReference>
<accession>A0A7G9ZC61</accession>
<dbReference type="SUPFAM" id="SSF109604">
    <property type="entry name" value="HD-domain/PDEase-like"/>
    <property type="match status" value="1"/>
</dbReference>
<dbReference type="PANTHER" id="PTHR30005">
    <property type="entry name" value="EXOPOLYPHOSPHATASE"/>
    <property type="match status" value="1"/>
</dbReference>
<dbReference type="Pfam" id="PF21447">
    <property type="entry name" value="Ppx-GppA_III"/>
    <property type="match status" value="1"/>
</dbReference>
<comment type="cofactor">
    <cofactor evidence="1">
        <name>a divalent metal cation</name>
        <dbReference type="ChEBI" id="CHEBI:60240"/>
    </cofactor>
</comment>
<dbReference type="AlphaFoldDB" id="A0A7G9ZC61"/>
<protein>
    <recommendedName>
        <fullName evidence="1">Phosphoesterase</fullName>
        <ecNumber evidence="1">3.1.4.-</ecNumber>
    </recommendedName>
</protein>